<evidence type="ECO:0000313" key="11">
    <source>
        <dbReference type="Proteomes" id="UP001232343"/>
    </source>
</evidence>
<dbReference type="PROSITE" id="PS51257">
    <property type="entry name" value="PROKAR_LIPOPROTEIN"/>
    <property type="match status" value="1"/>
</dbReference>
<gene>
    <name evidence="10" type="ORF">J2S14_003706</name>
</gene>
<keyword evidence="6" id="KW-0564">Palmitate</keyword>
<accession>A0ABU0D911</accession>
<dbReference type="Proteomes" id="UP001232343">
    <property type="component" value="Unassembled WGS sequence"/>
</dbReference>
<comment type="caution">
    <text evidence="10">The sequence shown here is derived from an EMBL/GenBank/DDBJ whole genome shotgun (WGS) entry which is preliminary data.</text>
</comment>
<dbReference type="InterPro" id="IPR046953">
    <property type="entry name" value="Spore_GerAC-like_C"/>
</dbReference>
<comment type="similarity">
    <text evidence="2">Belongs to the GerABKC lipoprotein family.</text>
</comment>
<evidence type="ECO:0000313" key="10">
    <source>
        <dbReference type="EMBL" id="MDQ0344862.1"/>
    </source>
</evidence>
<evidence type="ECO:0000256" key="2">
    <source>
        <dbReference type="ARBA" id="ARBA00007886"/>
    </source>
</evidence>
<dbReference type="Pfam" id="PF25198">
    <property type="entry name" value="Spore_GerAC_N"/>
    <property type="match status" value="1"/>
</dbReference>
<evidence type="ECO:0000256" key="3">
    <source>
        <dbReference type="ARBA" id="ARBA00022544"/>
    </source>
</evidence>
<dbReference type="InterPro" id="IPR008844">
    <property type="entry name" value="Spore_GerAC-like"/>
</dbReference>
<dbReference type="Gene3D" id="3.30.300.210">
    <property type="entry name" value="Nutrient germinant receptor protein C, domain 3"/>
    <property type="match status" value="1"/>
</dbReference>
<feature type="domain" description="Spore germination GerAC-like C-terminal" evidence="8">
    <location>
        <begin position="238"/>
        <end position="408"/>
    </location>
</feature>
<comment type="subcellular location">
    <subcellularLocation>
        <location evidence="1">Membrane</location>
        <topology evidence="1">Lipid-anchor</topology>
    </subcellularLocation>
</comment>
<dbReference type="NCBIfam" id="TIGR02887">
    <property type="entry name" value="spore_ger_x_C"/>
    <property type="match status" value="1"/>
</dbReference>
<dbReference type="EMBL" id="JAUSUO010000011">
    <property type="protein sequence ID" value="MDQ0344862.1"/>
    <property type="molecule type" value="Genomic_DNA"/>
</dbReference>
<dbReference type="PANTHER" id="PTHR35789">
    <property type="entry name" value="SPORE GERMINATION PROTEIN B3"/>
    <property type="match status" value="1"/>
</dbReference>
<proteinExistence type="inferred from homology"/>
<keyword evidence="4" id="KW-0732">Signal</keyword>
<evidence type="ECO:0000256" key="5">
    <source>
        <dbReference type="ARBA" id="ARBA00023136"/>
    </source>
</evidence>
<evidence type="ECO:0000256" key="6">
    <source>
        <dbReference type="ARBA" id="ARBA00023139"/>
    </source>
</evidence>
<protein>
    <submittedName>
        <fullName evidence="10">Spore germination protein KC</fullName>
    </submittedName>
</protein>
<feature type="domain" description="Spore germination protein N-terminal" evidence="9">
    <location>
        <begin position="24"/>
        <end position="229"/>
    </location>
</feature>
<evidence type="ECO:0000259" key="8">
    <source>
        <dbReference type="Pfam" id="PF05504"/>
    </source>
</evidence>
<evidence type="ECO:0000259" key="9">
    <source>
        <dbReference type="Pfam" id="PF25198"/>
    </source>
</evidence>
<evidence type="ECO:0000256" key="7">
    <source>
        <dbReference type="ARBA" id="ARBA00023288"/>
    </source>
</evidence>
<dbReference type="PANTHER" id="PTHR35789:SF1">
    <property type="entry name" value="SPORE GERMINATION PROTEIN B3"/>
    <property type="match status" value="1"/>
</dbReference>
<keyword evidence="7" id="KW-0449">Lipoprotein</keyword>
<organism evidence="10 11">
    <name type="scientific">Lederbergia wuyishanensis</name>
    <dbReference type="NCBI Taxonomy" id="1347903"/>
    <lineage>
        <taxon>Bacteria</taxon>
        <taxon>Bacillati</taxon>
        <taxon>Bacillota</taxon>
        <taxon>Bacilli</taxon>
        <taxon>Bacillales</taxon>
        <taxon>Bacillaceae</taxon>
        <taxon>Lederbergia</taxon>
    </lineage>
</organism>
<reference evidence="10 11" key="1">
    <citation type="submission" date="2023-07" db="EMBL/GenBank/DDBJ databases">
        <title>Genomic Encyclopedia of Type Strains, Phase IV (KMG-IV): sequencing the most valuable type-strain genomes for metagenomic binning, comparative biology and taxonomic classification.</title>
        <authorList>
            <person name="Goeker M."/>
        </authorList>
    </citation>
    <scope>NUCLEOTIDE SEQUENCE [LARGE SCALE GENOMIC DNA]</scope>
    <source>
        <strain evidence="10 11">DSM 27848</strain>
    </source>
</reference>
<keyword evidence="11" id="KW-1185">Reference proteome</keyword>
<evidence type="ECO:0000256" key="1">
    <source>
        <dbReference type="ARBA" id="ARBA00004635"/>
    </source>
</evidence>
<dbReference type="RefSeq" id="WP_244681165.1">
    <property type="nucleotide sequence ID" value="NZ_JALIRM010000004.1"/>
</dbReference>
<dbReference type="Pfam" id="PF05504">
    <property type="entry name" value="Spore_GerAC"/>
    <property type="match status" value="1"/>
</dbReference>
<name>A0ABU0D911_9BACI</name>
<keyword evidence="5" id="KW-0472">Membrane</keyword>
<keyword evidence="3" id="KW-0309">Germination</keyword>
<evidence type="ECO:0000256" key="4">
    <source>
        <dbReference type="ARBA" id="ARBA00022729"/>
    </source>
</evidence>
<dbReference type="InterPro" id="IPR038501">
    <property type="entry name" value="Spore_GerAC_C_sf"/>
</dbReference>
<sequence>MFRRIVSLFCLIVLVIPLLSGCWDSLDIEKRATVLAISIDKAKMDHGTEHGSQEEKQISNIKGHTSEEDSHLIQLTAQIAVPGRIPLGPQIGGGGGEGQKPVWVLSVVGSSLDSAMTNLQQELSDKLFLGHLRVIILSEEIAKEGVGRFNDYLRRQSEVRRTAWMAVSKGKASSYMNVAPELERVPALYLNATVENSVKLGKFPNNPVGAFWRIHASKGQDAFLPYLEIKQGGNINLEGLAYFKGDKMKGHIAPIQIGLQMALIQQGEGGYAAFYTVPGTNEQVLLRAMKRRAKFKTAIRNGKPEIWIRIRYENEIIEKEKGKIPINNPKIIKKIEKKFNKEDTKAMEKLIKKMQKEKSDIFGFGEHIRARHPSYWSKHVKTLEDWQNIYKNDLSVHVQVESQILRTGMKAK</sequence>
<dbReference type="InterPro" id="IPR057336">
    <property type="entry name" value="GerAC_N"/>
</dbReference>